<comment type="similarity">
    <text evidence="4">Belongs to the Nudix hydrolase family. RppH subfamily.</text>
</comment>
<evidence type="ECO:0000256" key="2">
    <source>
        <dbReference type="ARBA" id="ARBA00001946"/>
    </source>
</evidence>
<dbReference type="PANTHER" id="PTHR43046:SF14">
    <property type="entry name" value="MUTT_NUDIX FAMILY PROTEIN"/>
    <property type="match status" value="1"/>
</dbReference>
<dbReference type="Gene3D" id="3.90.79.10">
    <property type="entry name" value="Nucleoside Triphosphate Pyrophosphohydrolase"/>
    <property type="match status" value="1"/>
</dbReference>
<organism evidence="6 7">
    <name type="scientific">Thiohalophilus thiocyanatoxydans</name>
    <dbReference type="NCBI Taxonomy" id="381308"/>
    <lineage>
        <taxon>Bacteria</taxon>
        <taxon>Pseudomonadati</taxon>
        <taxon>Pseudomonadota</taxon>
        <taxon>Gammaproteobacteria</taxon>
        <taxon>Thiohalomonadales</taxon>
        <taxon>Thiohalophilaceae</taxon>
        <taxon>Thiohalophilus</taxon>
    </lineage>
</organism>
<dbReference type="PRINTS" id="PR00502">
    <property type="entry name" value="NUDIXFAMILY"/>
</dbReference>
<dbReference type="Pfam" id="PF00293">
    <property type="entry name" value="NUDIX"/>
    <property type="match status" value="1"/>
</dbReference>
<comment type="cofactor">
    <cofactor evidence="4">
        <name>a divalent metal cation</name>
        <dbReference type="ChEBI" id="CHEBI:60240"/>
    </cofactor>
</comment>
<comment type="cofactor">
    <cofactor evidence="2">
        <name>Mg(2+)</name>
        <dbReference type="ChEBI" id="CHEBI:18420"/>
    </cofactor>
</comment>
<gene>
    <name evidence="4" type="primary">rppH</name>
    <name evidence="4" type="synonym">nudH</name>
    <name evidence="6" type="ORF">EDC23_2581</name>
</gene>
<dbReference type="AlphaFoldDB" id="A0A4R8IPM8"/>
<evidence type="ECO:0000256" key="3">
    <source>
        <dbReference type="ARBA" id="ARBA00022801"/>
    </source>
</evidence>
<dbReference type="InterPro" id="IPR000086">
    <property type="entry name" value="NUDIX_hydrolase_dom"/>
</dbReference>
<feature type="domain" description="Nudix hydrolase" evidence="5">
    <location>
        <begin position="6"/>
        <end position="149"/>
    </location>
</feature>
<feature type="short sequence motif" description="Nudix box" evidence="4">
    <location>
        <begin position="38"/>
        <end position="59"/>
    </location>
</feature>
<dbReference type="Proteomes" id="UP000294914">
    <property type="component" value="Unassembled WGS sequence"/>
</dbReference>
<keyword evidence="3 4" id="KW-0378">Hydrolase</keyword>
<dbReference type="FunFam" id="3.90.79.10:FF:000001">
    <property type="entry name" value="RNA pyrophosphohydrolase"/>
    <property type="match status" value="1"/>
</dbReference>
<dbReference type="InterPro" id="IPR015797">
    <property type="entry name" value="NUDIX_hydrolase-like_dom_sf"/>
</dbReference>
<reference evidence="6 7" key="1">
    <citation type="submission" date="2019-03" db="EMBL/GenBank/DDBJ databases">
        <title>Genomic Encyclopedia of Type Strains, Phase IV (KMG-IV): sequencing the most valuable type-strain genomes for metagenomic binning, comparative biology and taxonomic classification.</title>
        <authorList>
            <person name="Goeker M."/>
        </authorList>
    </citation>
    <scope>NUCLEOTIDE SEQUENCE [LARGE SCALE GENOMIC DNA]</scope>
    <source>
        <strain evidence="6 7">DSM 16326</strain>
    </source>
</reference>
<dbReference type="EMBL" id="SOQX01000008">
    <property type="protein sequence ID" value="TDX99368.1"/>
    <property type="molecule type" value="Genomic_DNA"/>
</dbReference>
<comment type="caution">
    <text evidence="6">The sequence shown here is derived from an EMBL/GenBank/DDBJ whole genome shotgun (WGS) entry which is preliminary data.</text>
</comment>
<name>A0A4R8IPM8_9GAMM</name>
<dbReference type="SUPFAM" id="SSF55811">
    <property type="entry name" value="Nudix"/>
    <property type="match status" value="1"/>
</dbReference>
<dbReference type="HAMAP" id="MF_00298">
    <property type="entry name" value="Nudix_RppH"/>
    <property type="match status" value="1"/>
</dbReference>
<dbReference type="GO" id="GO:0034353">
    <property type="term" value="F:mRNA 5'-diphosphatase activity"/>
    <property type="evidence" value="ECO:0007669"/>
    <property type="project" value="UniProtKB-ARBA"/>
</dbReference>
<evidence type="ECO:0000256" key="1">
    <source>
        <dbReference type="ARBA" id="ARBA00001936"/>
    </source>
</evidence>
<evidence type="ECO:0000313" key="7">
    <source>
        <dbReference type="Proteomes" id="UP000294914"/>
    </source>
</evidence>
<dbReference type="EC" id="3.6.1.-" evidence="4"/>
<evidence type="ECO:0000259" key="5">
    <source>
        <dbReference type="PROSITE" id="PS51462"/>
    </source>
</evidence>
<dbReference type="InterPro" id="IPR022927">
    <property type="entry name" value="RppH"/>
</dbReference>
<evidence type="ECO:0000313" key="6">
    <source>
        <dbReference type="EMBL" id="TDX99368.1"/>
    </source>
</evidence>
<comment type="cofactor">
    <cofactor evidence="1">
        <name>Mn(2+)</name>
        <dbReference type="ChEBI" id="CHEBI:29035"/>
    </cofactor>
</comment>
<protein>
    <recommendedName>
        <fullName evidence="4">RNA pyrophosphohydrolase</fullName>
        <ecNumber evidence="4">3.6.1.-</ecNumber>
    </recommendedName>
    <alternativeName>
        <fullName evidence="4">(Di)nucleoside polyphosphate hydrolase</fullName>
    </alternativeName>
</protein>
<dbReference type="PROSITE" id="PS00893">
    <property type="entry name" value="NUDIX_BOX"/>
    <property type="match status" value="1"/>
</dbReference>
<dbReference type="PANTHER" id="PTHR43046">
    <property type="entry name" value="GDP-MANNOSE MANNOSYL HYDROLASE"/>
    <property type="match status" value="1"/>
</dbReference>
<dbReference type="InterPro" id="IPR020084">
    <property type="entry name" value="NUDIX_hydrolase_CS"/>
</dbReference>
<dbReference type="NCBIfam" id="NF001938">
    <property type="entry name" value="PRK00714.1-5"/>
    <property type="match status" value="1"/>
</dbReference>
<proteinExistence type="inferred from homology"/>
<keyword evidence="7" id="KW-1185">Reference proteome</keyword>
<accession>A0A4R8IPM8</accession>
<dbReference type="NCBIfam" id="NF001937">
    <property type="entry name" value="PRK00714.1-4"/>
    <property type="match status" value="1"/>
</dbReference>
<dbReference type="InterPro" id="IPR020476">
    <property type="entry name" value="Nudix_hydrolase"/>
</dbReference>
<sequence>MIDSEGYRANVGIILCNPDGQLFWARRIGQQAWQFPQGGIRSRESPEQALYRELGEEIGLDYEDVELIGATREWLRYRLPSHLVRYHREPVCIGQKQRWFLLRLLGDESKVNLMASGTPEFDRWRWIAPNEPVRKVVRFKRQVYRCALEELEPLLKKVTGKLAAGRLA</sequence>
<comment type="function">
    <text evidence="4">Accelerates the degradation of transcripts by removing pyrophosphate from the 5'-end of triphosphorylated RNA, leading to a more labile monophosphorylated state that can stimulate subsequent ribonuclease cleavage.</text>
</comment>
<evidence type="ECO:0000256" key="4">
    <source>
        <dbReference type="HAMAP-Rule" id="MF_00298"/>
    </source>
</evidence>
<dbReference type="CDD" id="cd03671">
    <property type="entry name" value="NUDIX_Ap4A_hydrolase_plant_like"/>
    <property type="match status" value="1"/>
</dbReference>
<dbReference type="PROSITE" id="PS51462">
    <property type="entry name" value="NUDIX"/>
    <property type="match status" value="1"/>
</dbReference>